<feature type="disulfide bond" evidence="17">
    <location>
        <begin position="253"/>
        <end position="270"/>
    </location>
</feature>
<keyword evidence="26" id="KW-1185">Reference proteome</keyword>
<dbReference type="PROSITE" id="PS50923">
    <property type="entry name" value="SUSHI"/>
    <property type="match status" value="1"/>
</dbReference>
<dbReference type="InterPro" id="IPR000436">
    <property type="entry name" value="Sushi_SCR_CCP_dom"/>
</dbReference>
<dbReference type="PROSITE" id="PS01187">
    <property type="entry name" value="EGF_CA"/>
    <property type="match status" value="1"/>
</dbReference>
<keyword evidence="19" id="KW-0479">Metal-binding</keyword>
<dbReference type="InterPro" id="IPR035914">
    <property type="entry name" value="Sperma_CUB_dom_sf"/>
</dbReference>
<feature type="binding site" evidence="19">
    <location>
        <position position="153"/>
    </location>
    <ligand>
        <name>Ca(2+)</name>
        <dbReference type="ChEBI" id="CHEBI:29108"/>
        <label>2</label>
    </ligand>
</feature>
<dbReference type="SMART" id="SM00020">
    <property type="entry name" value="Tryp_SPc"/>
    <property type="match status" value="1"/>
</dbReference>
<feature type="disulfide bond" evidence="17">
    <location>
        <begin position="164"/>
        <end position="177"/>
    </location>
</feature>
<evidence type="ECO:0000313" key="26">
    <source>
        <dbReference type="Proteomes" id="UP000265000"/>
    </source>
</evidence>
<dbReference type="AlphaFoldDB" id="A0A3Q2QM99"/>
<dbReference type="GO" id="GO:0045087">
    <property type="term" value="P:innate immune response"/>
    <property type="evidence" value="ECO:0007669"/>
    <property type="project" value="UniProtKB-KW"/>
</dbReference>
<keyword evidence="9" id="KW-0378">Hydrolase</keyword>
<keyword evidence="5 21" id="KW-0768">Sushi</keyword>
<dbReference type="CDD" id="cd00190">
    <property type="entry name" value="Tryp_SPc"/>
    <property type="match status" value="1"/>
</dbReference>
<keyword evidence="7" id="KW-0732">Signal</keyword>
<comment type="subcellular location">
    <subcellularLocation>
        <location evidence="1">Secreted</location>
    </subcellularLocation>
</comment>
<dbReference type="GO" id="GO:0004252">
    <property type="term" value="F:serine-type endopeptidase activity"/>
    <property type="evidence" value="ECO:0007669"/>
    <property type="project" value="InterPro"/>
</dbReference>
<dbReference type="OrthoDB" id="9985152at2759"/>
<dbReference type="InterPro" id="IPR001881">
    <property type="entry name" value="EGF-like_Ca-bd_dom"/>
</dbReference>
<keyword evidence="4" id="KW-0399">Innate immunity</keyword>
<feature type="active site" description="Charge relay system" evidence="16">
    <location>
        <position position="497"/>
    </location>
</feature>
<keyword evidence="10" id="KW-0720">Serine protease</keyword>
<feature type="modified residue" description="(3R)-3-hydroxyasparagine" evidence="18">
    <location>
        <position position="170"/>
    </location>
</feature>
<dbReference type="InterPro" id="IPR000152">
    <property type="entry name" value="EGF-type_Asp/Asn_hydroxyl_site"/>
</dbReference>
<evidence type="ECO:0000256" key="17">
    <source>
        <dbReference type="PIRSR" id="PIRSR001155-2"/>
    </source>
</evidence>
<dbReference type="GeneTree" id="ENSGT00950000183084"/>
<feature type="binding site" evidence="19">
    <location>
        <position position="170"/>
    </location>
    <ligand>
        <name>Ca(2+)</name>
        <dbReference type="ChEBI" id="CHEBI:29108"/>
        <label>2</label>
    </ligand>
</feature>
<feature type="disulfide bond" evidence="17">
    <location>
        <begin position="650"/>
        <end position="682"/>
    </location>
</feature>
<feature type="binding site" evidence="19">
    <location>
        <position position="81"/>
    </location>
    <ligand>
        <name>Ca(2+)</name>
        <dbReference type="ChEBI" id="CHEBI:29108"/>
        <label>1</label>
    </ligand>
</feature>
<organism evidence="25 26">
    <name type="scientific">Fundulus heteroclitus</name>
    <name type="common">Killifish</name>
    <name type="synonym">Mummichog</name>
    <dbReference type="NCBI Taxonomy" id="8078"/>
    <lineage>
        <taxon>Eukaryota</taxon>
        <taxon>Metazoa</taxon>
        <taxon>Chordata</taxon>
        <taxon>Craniata</taxon>
        <taxon>Vertebrata</taxon>
        <taxon>Euteleostomi</taxon>
        <taxon>Actinopterygii</taxon>
        <taxon>Neopterygii</taxon>
        <taxon>Teleostei</taxon>
        <taxon>Neoteleostei</taxon>
        <taxon>Acanthomorphata</taxon>
        <taxon>Ovalentaria</taxon>
        <taxon>Atherinomorphae</taxon>
        <taxon>Cyprinodontiformes</taxon>
        <taxon>Fundulidae</taxon>
        <taxon>Fundulus</taxon>
    </lineage>
</organism>
<evidence type="ECO:0000256" key="1">
    <source>
        <dbReference type="ARBA" id="ARBA00004613"/>
    </source>
</evidence>
<dbReference type="GO" id="GO:0006958">
    <property type="term" value="P:complement activation, classical pathway"/>
    <property type="evidence" value="ECO:0007669"/>
    <property type="project" value="UniProtKB-KW"/>
</dbReference>
<dbReference type="SUPFAM" id="SSF57196">
    <property type="entry name" value="EGF/Laminin"/>
    <property type="match status" value="1"/>
</dbReference>
<evidence type="ECO:0000259" key="24">
    <source>
        <dbReference type="PROSITE" id="PS50923"/>
    </source>
</evidence>
<evidence type="ECO:0000256" key="6">
    <source>
        <dbReference type="ARBA" id="ARBA00022670"/>
    </source>
</evidence>
<evidence type="ECO:0000256" key="20">
    <source>
        <dbReference type="PROSITE-ProRule" id="PRU00059"/>
    </source>
</evidence>
<dbReference type="SUPFAM" id="SSF57535">
    <property type="entry name" value="Complement control module/SCR domain"/>
    <property type="match status" value="2"/>
</dbReference>
<evidence type="ECO:0000256" key="16">
    <source>
        <dbReference type="PIRSR" id="PIRSR001155-1"/>
    </source>
</evidence>
<proteinExistence type="predicted"/>
<dbReference type="PROSITE" id="PS01186">
    <property type="entry name" value="EGF_2"/>
    <property type="match status" value="1"/>
</dbReference>
<feature type="disulfide bond" evidence="17">
    <location>
        <begin position="312"/>
        <end position="361"/>
    </location>
</feature>
<name>A0A3Q2QM99_FUNHE</name>
<keyword evidence="19" id="KW-0106">Calcium</keyword>
<dbReference type="Pfam" id="PF14670">
    <property type="entry name" value="FXa_inhibition"/>
    <property type="match status" value="1"/>
</dbReference>
<dbReference type="SMART" id="SM00032">
    <property type="entry name" value="CCP"/>
    <property type="match status" value="2"/>
</dbReference>
<feature type="binding site" evidence="19">
    <location>
        <position position="174"/>
    </location>
    <ligand>
        <name>Ca(2+)</name>
        <dbReference type="ChEBI" id="CHEBI:29108"/>
        <label>2</label>
    </ligand>
</feature>
<dbReference type="Gene3D" id="2.40.10.10">
    <property type="entry name" value="Trypsin-like serine proteases"/>
    <property type="match status" value="1"/>
</dbReference>
<keyword evidence="14" id="KW-0325">Glycoprotein</keyword>
<dbReference type="PROSITE" id="PS50240">
    <property type="entry name" value="TRYPSIN_DOM"/>
    <property type="match status" value="1"/>
</dbReference>
<keyword evidence="13 17" id="KW-1015">Disulfide bond</keyword>
<dbReference type="Proteomes" id="UP000265000">
    <property type="component" value="Unplaced"/>
</dbReference>
<dbReference type="PIRSF" id="PIRSF001155">
    <property type="entry name" value="C1r_C1s_MASP"/>
    <property type="match status" value="1"/>
</dbReference>
<feature type="binding site" evidence="19">
    <location>
        <position position="89"/>
    </location>
    <ligand>
        <name>Ca(2+)</name>
        <dbReference type="ChEBI" id="CHEBI:29108"/>
        <label>1</label>
    </ligand>
</feature>
<dbReference type="FunFam" id="2.10.25.10:FF:000059">
    <property type="entry name" value="Mannan-binding lectin serine protease 1"/>
    <property type="match status" value="1"/>
</dbReference>
<dbReference type="GeneID" id="105931565"/>
<feature type="disulfide bond" evidence="17">
    <location>
        <begin position="409"/>
        <end position="442"/>
    </location>
</feature>
<feature type="domain" description="CUB" evidence="22">
    <location>
        <begin position="196"/>
        <end position="308"/>
    </location>
</feature>
<evidence type="ECO:0000256" key="4">
    <source>
        <dbReference type="ARBA" id="ARBA00022588"/>
    </source>
</evidence>
<evidence type="ECO:0000256" key="9">
    <source>
        <dbReference type="ARBA" id="ARBA00022801"/>
    </source>
</evidence>
<feature type="binding site" evidence="19">
    <location>
        <position position="246"/>
    </location>
    <ligand>
        <name>Ca(2+)</name>
        <dbReference type="ChEBI" id="CHEBI:29108"/>
        <label>3</label>
    </ligand>
</feature>
<dbReference type="PANTHER" id="PTHR24255:SF29">
    <property type="entry name" value="COMPLEMENT COMPONENT 1, S SUBCOMPONENT"/>
    <property type="match status" value="1"/>
</dbReference>
<keyword evidence="12" id="KW-0180">Complement pathway</keyword>
<keyword evidence="8" id="KW-0677">Repeat</keyword>
<dbReference type="InterPro" id="IPR000859">
    <property type="entry name" value="CUB_dom"/>
</dbReference>
<dbReference type="CDD" id="cd00041">
    <property type="entry name" value="CUB"/>
    <property type="match status" value="2"/>
</dbReference>
<feature type="disulfide bond" evidence="17">
    <location>
        <begin position="86"/>
        <end position="104"/>
    </location>
</feature>
<evidence type="ECO:0000256" key="3">
    <source>
        <dbReference type="ARBA" id="ARBA00022536"/>
    </source>
</evidence>
<dbReference type="GO" id="GO:0005509">
    <property type="term" value="F:calcium ion binding"/>
    <property type="evidence" value="ECO:0007669"/>
    <property type="project" value="InterPro"/>
</dbReference>
<dbReference type="FunFam" id="2.40.10.10:FF:000054">
    <property type="entry name" value="Complement C1r subcomponent"/>
    <property type="match status" value="1"/>
</dbReference>
<keyword evidence="18" id="KW-0597">Phosphoprotein</keyword>
<feature type="modified residue" description="Phosphoserine; by CK2" evidence="18">
    <location>
        <position position="209"/>
    </location>
</feature>
<dbReference type="Pfam" id="PF00084">
    <property type="entry name" value="Sushi"/>
    <property type="match status" value="2"/>
</dbReference>
<feature type="disulfide bond" evidence="17">
    <location>
        <begin position="179"/>
        <end position="192"/>
    </location>
</feature>
<dbReference type="InterPro" id="IPR035976">
    <property type="entry name" value="Sushi/SCR/CCP_sf"/>
</dbReference>
<evidence type="ECO:0000256" key="12">
    <source>
        <dbReference type="ARBA" id="ARBA00022875"/>
    </source>
</evidence>
<evidence type="ECO:0000256" key="14">
    <source>
        <dbReference type="ARBA" id="ARBA00023180"/>
    </source>
</evidence>
<dbReference type="Gene3D" id="2.60.120.290">
    <property type="entry name" value="Spermadhesin, CUB domain"/>
    <property type="match status" value="2"/>
</dbReference>
<feature type="domain" description="CUB" evidence="22">
    <location>
        <begin position="33"/>
        <end position="152"/>
    </location>
</feature>
<comment type="caution">
    <text evidence="21">Lacks conserved residue(s) required for the propagation of feature annotation.</text>
</comment>
<evidence type="ECO:0000256" key="15">
    <source>
        <dbReference type="ARBA" id="ARBA00023278"/>
    </source>
</evidence>
<evidence type="ECO:0000256" key="18">
    <source>
        <dbReference type="PIRSR" id="PIRSR001155-3"/>
    </source>
</evidence>
<feature type="binding site" evidence="19">
    <location>
        <position position="135"/>
    </location>
    <ligand>
        <name>Ca(2+)</name>
        <dbReference type="ChEBI" id="CHEBI:29108"/>
        <label>1</label>
    </ligand>
</feature>
<feature type="disulfide bond" evidence="17">
    <location>
        <begin position="157"/>
        <end position="168"/>
    </location>
</feature>
<feature type="binding site" evidence="19">
    <location>
        <position position="137"/>
    </location>
    <ligand>
        <name>Ca(2+)</name>
        <dbReference type="ChEBI" id="CHEBI:29108"/>
        <label>1</label>
    </ligand>
</feature>
<dbReference type="SUPFAM" id="SSF49854">
    <property type="entry name" value="Spermadhesin, CUB domain"/>
    <property type="match status" value="2"/>
</dbReference>
<reference evidence="25" key="2">
    <citation type="submission" date="2025-09" db="UniProtKB">
        <authorList>
            <consortium name="Ensembl"/>
        </authorList>
    </citation>
    <scope>IDENTIFICATION</scope>
</reference>
<dbReference type="SUPFAM" id="SSF50494">
    <property type="entry name" value="Trypsin-like serine proteases"/>
    <property type="match status" value="1"/>
</dbReference>
<feature type="disulfide bond" description="Interchain (between heavy and light chains)" evidence="17">
    <location>
        <begin position="446"/>
        <end position="573"/>
    </location>
</feature>
<dbReference type="InterPro" id="IPR009003">
    <property type="entry name" value="Peptidase_S1_PA"/>
</dbReference>
<feature type="binding site" evidence="19">
    <location>
        <position position="255"/>
    </location>
    <ligand>
        <name>Ca(2+)</name>
        <dbReference type="ChEBI" id="CHEBI:29108"/>
        <label>3</label>
    </ligand>
</feature>
<reference evidence="25" key="1">
    <citation type="submission" date="2025-08" db="UniProtKB">
        <authorList>
            <consortium name="Ensembl"/>
        </authorList>
    </citation>
    <scope>IDENTIFICATION</scope>
</reference>
<dbReference type="Pfam" id="PF00431">
    <property type="entry name" value="CUB"/>
    <property type="match status" value="2"/>
</dbReference>
<feature type="disulfide bond" evidence="17">
    <location>
        <begin position="339"/>
        <end position="373"/>
    </location>
</feature>
<keyword evidence="6" id="KW-0645">Protease</keyword>
<feature type="disulfide bond" evidence="17 20">
    <location>
        <begin position="196"/>
        <end position="223"/>
    </location>
</feature>
<evidence type="ECO:0000313" key="25">
    <source>
        <dbReference type="Ensembl" id="ENSFHEP00000028621.1"/>
    </source>
</evidence>
<dbReference type="InterPro" id="IPR033116">
    <property type="entry name" value="TRYPSIN_SER"/>
</dbReference>
<keyword evidence="15 18" id="KW-0379">Hydroxylation</keyword>
<evidence type="ECO:0000256" key="7">
    <source>
        <dbReference type="ARBA" id="ARBA00022729"/>
    </source>
</evidence>
<dbReference type="FunFam" id="2.10.70.10:FF:000016">
    <property type="entry name" value="Mannan-binding lectin serine protease 1"/>
    <property type="match status" value="1"/>
</dbReference>
<dbReference type="CDD" id="cd00054">
    <property type="entry name" value="EGF_CA"/>
    <property type="match status" value="1"/>
</dbReference>
<evidence type="ECO:0000256" key="11">
    <source>
        <dbReference type="ARBA" id="ARBA00022859"/>
    </source>
</evidence>
<dbReference type="Gene3D" id="2.10.70.10">
    <property type="entry name" value="Complement Module, domain 1"/>
    <property type="match status" value="2"/>
</dbReference>
<keyword evidence="3" id="KW-0245">EGF-like domain</keyword>
<evidence type="ECO:0000256" key="21">
    <source>
        <dbReference type="PROSITE-ProRule" id="PRU00302"/>
    </source>
</evidence>
<dbReference type="PROSITE" id="PS01180">
    <property type="entry name" value="CUB"/>
    <property type="match status" value="2"/>
</dbReference>
<evidence type="ECO:0000259" key="22">
    <source>
        <dbReference type="PROSITE" id="PS01180"/>
    </source>
</evidence>
<dbReference type="FunFam" id="2.60.120.290:FF:000101">
    <property type="entry name" value="Complement component 1, s subcomponent"/>
    <property type="match status" value="1"/>
</dbReference>
<feature type="active site" description="Charge relay system" evidence="16">
    <location>
        <position position="553"/>
    </location>
</feature>
<dbReference type="STRING" id="8078.ENSFHEP00000028621"/>
<accession>A0A3Q2QM99</accession>
<keyword evidence="2" id="KW-0964">Secreted</keyword>
<dbReference type="InterPro" id="IPR018097">
    <property type="entry name" value="EGF_Ca-bd_CS"/>
</dbReference>
<feature type="disulfide bond" evidence="17">
    <location>
        <begin position="378"/>
        <end position="424"/>
    </location>
</feature>
<feature type="domain" description="Sushi" evidence="24">
    <location>
        <begin position="376"/>
        <end position="444"/>
    </location>
</feature>
<dbReference type="InterPro" id="IPR001314">
    <property type="entry name" value="Peptidase_S1A"/>
</dbReference>
<dbReference type="InterPro" id="IPR024175">
    <property type="entry name" value="Pept_S1A_C1r/C1S/mannan-bd"/>
</dbReference>
<feature type="domain" description="Peptidase S1" evidence="23">
    <location>
        <begin position="459"/>
        <end position="710"/>
    </location>
</feature>
<dbReference type="PROSITE" id="PS00010">
    <property type="entry name" value="ASX_HYDROXYL"/>
    <property type="match status" value="1"/>
</dbReference>
<evidence type="ECO:0000256" key="2">
    <source>
        <dbReference type="ARBA" id="ARBA00022525"/>
    </source>
</evidence>
<dbReference type="SMART" id="SM00042">
    <property type="entry name" value="CUB"/>
    <property type="match status" value="2"/>
</dbReference>
<dbReference type="Ensembl" id="ENSFHET00000031591.1">
    <property type="protein sequence ID" value="ENSFHEP00000028621.1"/>
    <property type="gene ID" value="ENSFHEG00000000283.1"/>
</dbReference>
<feature type="disulfide bond" evidence="17">
    <location>
        <begin position="621"/>
        <end position="641"/>
    </location>
</feature>
<dbReference type="InterPro" id="IPR043504">
    <property type="entry name" value="Peptidase_S1_PA_chymotrypsin"/>
</dbReference>
<comment type="PTM">
    <text evidence="18">The iron and 2-oxoglutarate dependent 3-hydroxylation of aspartate and asparagine is (R) stereospecific within EGF domains.</text>
</comment>
<feature type="binding site" evidence="19">
    <location>
        <position position="156"/>
    </location>
    <ligand>
        <name>Ca(2+)</name>
        <dbReference type="ChEBI" id="CHEBI:29108"/>
        <label>2</label>
    </ligand>
</feature>
<protein>
    <submittedName>
        <fullName evidence="25">Mannan-binding lectin serine protease 2</fullName>
    </submittedName>
</protein>
<dbReference type="SMART" id="SM00179">
    <property type="entry name" value="EGF_CA"/>
    <property type="match status" value="1"/>
</dbReference>
<dbReference type="CDD" id="cd00033">
    <property type="entry name" value="CCP"/>
    <property type="match status" value="2"/>
</dbReference>
<dbReference type="PANTHER" id="PTHR24255">
    <property type="entry name" value="COMPLEMENT COMPONENT 1, S SUBCOMPONENT-RELATED"/>
    <property type="match status" value="1"/>
</dbReference>
<evidence type="ECO:0000256" key="5">
    <source>
        <dbReference type="ARBA" id="ARBA00022659"/>
    </source>
</evidence>
<dbReference type="PROSITE" id="PS00135">
    <property type="entry name" value="TRYPSIN_SER"/>
    <property type="match status" value="1"/>
</dbReference>
<dbReference type="InterPro" id="IPR000742">
    <property type="entry name" value="EGF"/>
</dbReference>
<evidence type="ECO:0000256" key="10">
    <source>
        <dbReference type="ARBA" id="ARBA00022825"/>
    </source>
</evidence>
<dbReference type="Gene3D" id="2.10.25.10">
    <property type="entry name" value="Laminin"/>
    <property type="match status" value="1"/>
</dbReference>
<dbReference type="InterPro" id="IPR001254">
    <property type="entry name" value="Trypsin_dom"/>
</dbReference>
<dbReference type="GO" id="GO:0072562">
    <property type="term" value="C:blood microparticle"/>
    <property type="evidence" value="ECO:0007669"/>
    <property type="project" value="TreeGrafter"/>
</dbReference>
<keyword evidence="11" id="KW-0391">Immunity</keyword>
<dbReference type="Pfam" id="PF00089">
    <property type="entry name" value="Trypsin"/>
    <property type="match status" value="1"/>
</dbReference>
<feature type="active site" description="Charge relay system" evidence="16">
    <location>
        <position position="654"/>
    </location>
</feature>
<evidence type="ECO:0000256" key="13">
    <source>
        <dbReference type="ARBA" id="ARBA00023157"/>
    </source>
</evidence>
<evidence type="ECO:0000256" key="8">
    <source>
        <dbReference type="ARBA" id="ARBA00022737"/>
    </source>
</evidence>
<dbReference type="GO" id="GO:0031638">
    <property type="term" value="P:zymogen activation"/>
    <property type="evidence" value="ECO:0007669"/>
    <property type="project" value="TreeGrafter"/>
</dbReference>
<sequence>MGKKGGRRNASSYEERFDRATMLRLSLLLLLLPCSSYSTLLGWVESPGYPMGYLPHARLNWSRCAPKGQTISIRLIHLDLENSHDCENDAVKVLSDGDLLAVLCGTKEYEELQEAVNPLLLSSPGGCLTLLFHSDYSNTKRHTGFRGFYTLQDFDECEDENNECTQFCHNFVGGYHCSCRHGYHLAEDKHTCTVGCAEDLSGLKRGKISSPSWPGAYAENANCKYTLSVEENLQLELHFSEGFDVEQSPEGHCIDELKIETHSETFGPFCGNTPPPSPLLTHSSYVQIHFTSNGFGTNKGFNLSFKTRDKVCRPVVTPNSNMTPLKQEYQRGETGTVTCNRGYVVNSEGVEALSTQYETTCQRTGEWSPSYPCEIVNCGLPRVEIDSILQLVDPDNINTEYNSQIQYYCSSEYYTLGGNDTYTCNANGEWASVDGKPGTPRCNEVCGMPETDSSSTGRILGGKMAELGQIPWQLFIKYPNRGGASLITDRWAVTAAHVLDGVNKNALNLYGGLVDGRSTDKSDTSPIPIEKIIMHPSYSTKPASATQTNYDHDIALIKFKSKVKLGTNLLPICLPEVNRGVLENEQGTVSGWGATIVNDRARQRSQFLQYVHIPVYPLAECRKTPTTPSNEAMLFTNNMFCAGGQGMDSCHGDSGGPFISPMLSSGEGPHYLIGIVSWGSNCLEGSMKGQKKGYYTKVENYVNWIKETIENN</sequence>
<evidence type="ECO:0000259" key="23">
    <source>
        <dbReference type="PROSITE" id="PS50240"/>
    </source>
</evidence>
<evidence type="ECO:0000256" key="19">
    <source>
        <dbReference type="PIRSR" id="PIRSR001155-4"/>
    </source>
</evidence>
<dbReference type="PRINTS" id="PR00722">
    <property type="entry name" value="CHYMOTRYPSIN"/>
</dbReference>